<name>A0A0C4WI92_9GAMM</name>
<evidence type="ECO:0000313" key="1">
    <source>
        <dbReference type="EMBL" id="AJE21658.1"/>
    </source>
</evidence>
<protein>
    <submittedName>
        <fullName evidence="1">Uncharacterized protein</fullName>
    </submittedName>
</protein>
<dbReference type="RefSeq" id="WP_039804329.1">
    <property type="nucleotide sequence ID" value="NZ_CP010415.1"/>
</dbReference>
<dbReference type="EMBL" id="CP010415">
    <property type="protein sequence ID" value="AJE21658.1"/>
    <property type="molecule type" value="Genomic_DNA"/>
</dbReference>
<keyword evidence="2" id="KW-1185">Reference proteome</keyword>
<gene>
    <name evidence="1" type="ORF">Achr_22090</name>
</gene>
<evidence type="ECO:0000313" key="2">
    <source>
        <dbReference type="Proteomes" id="UP000068210"/>
    </source>
</evidence>
<organism evidence="1 2">
    <name type="scientific">Azotobacter chroococcum NCIMB 8003</name>
    <dbReference type="NCBI Taxonomy" id="1328314"/>
    <lineage>
        <taxon>Bacteria</taxon>
        <taxon>Pseudomonadati</taxon>
        <taxon>Pseudomonadota</taxon>
        <taxon>Gammaproteobacteria</taxon>
        <taxon>Pseudomonadales</taxon>
        <taxon>Pseudomonadaceae</taxon>
        <taxon>Azotobacter</taxon>
    </lineage>
</organism>
<dbReference type="AlphaFoldDB" id="A0A0C4WI92"/>
<sequence>MMINSILSLVLACCGLFMAGVCLGSWMRRSRDAEMDTDMEDVTDDVGLFRGWDGLSAVERRQRLSLYQRRVRARIAEQEREWLRVRLRAIANG</sequence>
<accession>A0A0C4WI92</accession>
<dbReference type="KEGG" id="acx:Achr_22090"/>
<dbReference type="Proteomes" id="UP000068210">
    <property type="component" value="Chromosome"/>
</dbReference>
<reference evidence="1 2" key="1">
    <citation type="journal article" date="2015" name="PLoS ONE">
        <title>Azotobacter Genomes: The Genome of Azotobacter chroococcum NCIMB 8003 (ATCC 4412).</title>
        <authorList>
            <person name="Robson R.L."/>
            <person name="Jones R."/>
            <person name="Robson R.M."/>
            <person name="Schwartz A."/>
            <person name="Richardson T.H."/>
        </authorList>
    </citation>
    <scope>NUCLEOTIDE SEQUENCE [LARGE SCALE GENOMIC DNA]</scope>
    <source>
        <strain evidence="1 2">NCIMB 8003</strain>
    </source>
</reference>
<dbReference type="HOGENOM" id="CLU_2393526_0_0_6"/>
<proteinExistence type="predicted"/>